<dbReference type="RefSeq" id="WP_133403281.1">
    <property type="nucleotide sequence ID" value="NZ_SMTK01000002.1"/>
</dbReference>
<gene>
    <name evidence="1" type="ORF">E2F48_07175</name>
</gene>
<dbReference type="Pfam" id="PF10009">
    <property type="entry name" value="DUF2252"/>
    <property type="match status" value="1"/>
</dbReference>
<dbReference type="Proteomes" id="UP000295411">
    <property type="component" value="Unassembled WGS sequence"/>
</dbReference>
<keyword evidence="2" id="KW-1185">Reference proteome</keyword>
<dbReference type="PANTHER" id="PTHR39441">
    <property type="entry name" value="DUF2252 DOMAIN-CONTAINING PROTEIN"/>
    <property type="match status" value="1"/>
</dbReference>
<sequence length="437" mass="49632">MVDSTRRQQLIIDTLVEAHEALMEADPHAFRARFRKMAADPYAFYRGSAALFYADMADLDDRWADERTSRVWIHGDLHAANFGTYMSNEGRLTFDVNDFDEAYVGHFSWDLRRFAASLALLCWQKALPTRTVHDLARVYLRAYLDRVRDYVNDEDADFAFGLSNTDGAVRAVLQEARASKRTVLLDSLTRIEDYERHFREDGSIRTLGEAEYRKVDAAFEQYLSTIPDSERSRRRVFYRVKGIVGKKGFGIGSAGLPAYNVLIEGFDEAQENDIILTMKQSNVAAPSRIVSDERVRSYFLDDGHRAVISQRSLQTHTDPFLGYTTIDGVSFVVAELSPYKRDLDWEDLTEPSQMEPVLASLGQATAKIHCSSDEDSDHDLVPFRIETAIIELLEGREEGFIEDIIDFATAYAAEVRRDHSLFVDAFREGKITAVPAT</sequence>
<dbReference type="InterPro" id="IPR011009">
    <property type="entry name" value="Kinase-like_dom_sf"/>
</dbReference>
<dbReference type="OrthoDB" id="1491115at2"/>
<evidence type="ECO:0000313" key="2">
    <source>
        <dbReference type="Proteomes" id="UP000295411"/>
    </source>
</evidence>
<evidence type="ECO:0000313" key="1">
    <source>
        <dbReference type="EMBL" id="TDK26930.1"/>
    </source>
</evidence>
<reference evidence="1 2" key="1">
    <citation type="submission" date="2019-03" db="EMBL/GenBank/DDBJ databases">
        <title>Arthrobacter sp. nov., an bacterium isolated from biocrust in Mu Us Desert.</title>
        <authorList>
            <person name="Lixiong L."/>
        </authorList>
    </citation>
    <scope>NUCLEOTIDE SEQUENCE [LARGE SCALE GENOMIC DNA]</scope>
    <source>
        <strain evidence="1 2">SLN-3</strain>
    </source>
</reference>
<comment type="caution">
    <text evidence="1">The sequence shown here is derived from an EMBL/GenBank/DDBJ whole genome shotgun (WGS) entry which is preliminary data.</text>
</comment>
<organism evidence="1 2">
    <name type="scientific">Arthrobacter crusticola</name>
    <dbReference type="NCBI Taxonomy" id="2547960"/>
    <lineage>
        <taxon>Bacteria</taxon>
        <taxon>Bacillati</taxon>
        <taxon>Actinomycetota</taxon>
        <taxon>Actinomycetes</taxon>
        <taxon>Micrococcales</taxon>
        <taxon>Micrococcaceae</taxon>
        <taxon>Arthrobacter</taxon>
    </lineage>
</organism>
<dbReference type="SUPFAM" id="SSF56112">
    <property type="entry name" value="Protein kinase-like (PK-like)"/>
    <property type="match status" value="1"/>
</dbReference>
<dbReference type="InterPro" id="IPR018721">
    <property type="entry name" value="DUF2252"/>
</dbReference>
<dbReference type="EMBL" id="SMTK01000002">
    <property type="protein sequence ID" value="TDK26930.1"/>
    <property type="molecule type" value="Genomic_DNA"/>
</dbReference>
<accession>A0A4R5U085</accession>
<dbReference type="AlphaFoldDB" id="A0A4R5U085"/>
<proteinExistence type="predicted"/>
<dbReference type="PANTHER" id="PTHR39441:SF1">
    <property type="entry name" value="DUF2252 DOMAIN-CONTAINING PROTEIN"/>
    <property type="match status" value="1"/>
</dbReference>
<name>A0A4R5U085_9MICC</name>
<protein>
    <submittedName>
        <fullName evidence="1">DUF2252 domain-containing protein</fullName>
    </submittedName>
</protein>